<dbReference type="PANTHER" id="PTHR43712">
    <property type="entry name" value="PUTATIVE (AFU_ORTHOLOGUE AFUA_4G14580)-RELATED"/>
    <property type="match status" value="1"/>
</dbReference>
<evidence type="ECO:0000259" key="11">
    <source>
        <dbReference type="Pfam" id="PF08100"/>
    </source>
</evidence>
<keyword evidence="2" id="KW-0808">Transferase</keyword>
<dbReference type="EC" id="2.1.1.4" evidence="6"/>
<dbReference type="Gene3D" id="3.40.50.150">
    <property type="entry name" value="Vaccinia Virus protein VP39"/>
    <property type="match status" value="1"/>
</dbReference>
<evidence type="ECO:0000256" key="6">
    <source>
        <dbReference type="ARBA" id="ARBA00039116"/>
    </source>
</evidence>
<dbReference type="SUPFAM" id="SSF53335">
    <property type="entry name" value="S-adenosyl-L-methionine-dependent methyltransferases"/>
    <property type="match status" value="1"/>
</dbReference>
<name>A0ABQ7T4D9_PHRPL</name>
<dbReference type="Pfam" id="PF00891">
    <property type="entry name" value="Methyltransf_2"/>
    <property type="match status" value="1"/>
</dbReference>
<evidence type="ECO:0000256" key="9">
    <source>
        <dbReference type="ARBA" id="ARBA00043260"/>
    </source>
</evidence>
<keyword evidence="3" id="KW-0949">S-adenosyl-L-methionine</keyword>
<dbReference type="InterPro" id="IPR001077">
    <property type="entry name" value="COMT_C"/>
</dbReference>
<dbReference type="InterPro" id="IPR036388">
    <property type="entry name" value="WH-like_DNA-bd_sf"/>
</dbReference>
<evidence type="ECO:0000256" key="2">
    <source>
        <dbReference type="ARBA" id="ARBA00022679"/>
    </source>
</evidence>
<keyword evidence="9" id="KW-0471">Melatonin biosynthesis</keyword>
<keyword evidence="13" id="KW-1185">Reference proteome</keyword>
<dbReference type="Proteomes" id="UP000826234">
    <property type="component" value="Unassembled WGS sequence"/>
</dbReference>
<dbReference type="PANTHER" id="PTHR43712:SF2">
    <property type="entry name" value="O-METHYLTRANSFERASE CICE"/>
    <property type="match status" value="1"/>
</dbReference>
<keyword evidence="1" id="KW-0489">Methyltransferase</keyword>
<comment type="pathway">
    <text evidence="5">Aromatic compound metabolism; melatonin biosynthesis; melatonin from serotonin: step 1/2.</text>
</comment>
<organism evidence="12 13">
    <name type="scientific">Phrynosoma platyrhinos</name>
    <name type="common">Desert horned lizard</name>
    <dbReference type="NCBI Taxonomy" id="52577"/>
    <lineage>
        <taxon>Eukaryota</taxon>
        <taxon>Metazoa</taxon>
        <taxon>Chordata</taxon>
        <taxon>Craniata</taxon>
        <taxon>Vertebrata</taxon>
        <taxon>Euteleostomi</taxon>
        <taxon>Lepidosauria</taxon>
        <taxon>Squamata</taxon>
        <taxon>Bifurcata</taxon>
        <taxon>Unidentata</taxon>
        <taxon>Episquamata</taxon>
        <taxon>Toxicofera</taxon>
        <taxon>Iguania</taxon>
        <taxon>Phrynosomatidae</taxon>
        <taxon>Phrynosomatinae</taxon>
        <taxon>Phrynosoma</taxon>
    </lineage>
</organism>
<feature type="domain" description="O-methyltransferase C-terminal" evidence="10">
    <location>
        <begin position="96"/>
        <end position="247"/>
    </location>
</feature>
<dbReference type="PROSITE" id="PS51683">
    <property type="entry name" value="SAM_OMT_II"/>
    <property type="match status" value="1"/>
</dbReference>
<proteinExistence type="predicted"/>
<protein>
    <recommendedName>
        <fullName evidence="7">Acetylserotonin O-methyltransferase</fullName>
        <ecNumber evidence="6">2.1.1.4</ecNumber>
    </recommendedName>
    <alternativeName>
        <fullName evidence="8">Hydroxyindole O-methyltransferase</fullName>
    </alternativeName>
</protein>
<evidence type="ECO:0000256" key="5">
    <source>
        <dbReference type="ARBA" id="ARBA00037926"/>
    </source>
</evidence>
<evidence type="ECO:0000256" key="8">
    <source>
        <dbReference type="ARBA" id="ARBA00043054"/>
    </source>
</evidence>
<evidence type="ECO:0000256" key="3">
    <source>
        <dbReference type="ARBA" id="ARBA00022691"/>
    </source>
</evidence>
<evidence type="ECO:0000256" key="4">
    <source>
        <dbReference type="ARBA" id="ARBA00037645"/>
    </source>
</evidence>
<accession>A0ABQ7T4D9</accession>
<reference evidence="12 13" key="1">
    <citation type="journal article" date="2022" name="Gigascience">
        <title>A chromosome-level genome assembly and annotation of the desert horned lizard, Phrynosoma platyrhinos, provides insight into chromosomal rearrangements among reptiles.</title>
        <authorList>
            <person name="Koochekian N."/>
            <person name="Ascanio A."/>
            <person name="Farleigh K."/>
            <person name="Card D.C."/>
            <person name="Schield D.R."/>
            <person name="Castoe T.A."/>
            <person name="Jezkova T."/>
        </authorList>
    </citation>
    <scope>NUCLEOTIDE SEQUENCE [LARGE SCALE GENOMIC DNA]</scope>
    <source>
        <strain evidence="12">NK-2021</strain>
    </source>
</reference>
<evidence type="ECO:0000256" key="1">
    <source>
        <dbReference type="ARBA" id="ARBA00022603"/>
    </source>
</evidence>
<dbReference type="InterPro" id="IPR012967">
    <property type="entry name" value="COMT_dimerisation"/>
</dbReference>
<evidence type="ECO:0000259" key="10">
    <source>
        <dbReference type="Pfam" id="PF00891"/>
    </source>
</evidence>
<comment type="function">
    <text evidence="4">Catalyzes the transfer of a methyl group onto N-acetylserotonin, producing melatonin (N-acetyl-5-methoxytryptamine).</text>
</comment>
<dbReference type="Gene3D" id="1.10.10.10">
    <property type="entry name" value="Winged helix-like DNA-binding domain superfamily/Winged helix DNA-binding domain"/>
    <property type="match status" value="1"/>
</dbReference>
<evidence type="ECO:0000313" key="13">
    <source>
        <dbReference type="Proteomes" id="UP000826234"/>
    </source>
</evidence>
<dbReference type="InterPro" id="IPR016461">
    <property type="entry name" value="COMT-like"/>
</dbReference>
<evidence type="ECO:0000256" key="7">
    <source>
        <dbReference type="ARBA" id="ARBA00040730"/>
    </source>
</evidence>
<gene>
    <name evidence="12" type="ORF">JD844_032259</name>
</gene>
<dbReference type="InterPro" id="IPR036390">
    <property type="entry name" value="WH_DNA-bd_sf"/>
</dbReference>
<dbReference type="SUPFAM" id="SSF46785">
    <property type="entry name" value="Winged helix' DNA-binding domain"/>
    <property type="match status" value="1"/>
</dbReference>
<sequence length="250" mass="28085">MQIMFTACELGVFDLLLESGDTLTSTAIAERLGTSRVGMERLLEACVGLKLLRMERKNNEGFYGNTDLANLCLAKSSPKSQYQYMKLYSELVYPSLQEGNNQIQSMFRTSEKDLFKAINSSKEEQQRFSNGMDDAWSLYGEEVMSAWDFSCFHVVCDLGGGSDALAKKYISLYPNSKVTIFDLPEVVERAKSLVSSEEQQIAFQSGDFFNDPVPEADLYILARILHAWDDEKCLTLLTKLHKACKPGTCP</sequence>
<comment type="caution">
    <text evidence="12">The sequence shown here is derived from an EMBL/GenBank/DDBJ whole genome shotgun (WGS) entry which is preliminary data.</text>
</comment>
<dbReference type="InterPro" id="IPR029063">
    <property type="entry name" value="SAM-dependent_MTases_sf"/>
</dbReference>
<dbReference type="EMBL" id="JAIPUX010001232">
    <property type="protein sequence ID" value="KAH0624610.1"/>
    <property type="molecule type" value="Genomic_DNA"/>
</dbReference>
<feature type="domain" description="O-methyltransferase dimerisation" evidence="11">
    <location>
        <begin position="2"/>
        <end position="74"/>
    </location>
</feature>
<evidence type="ECO:0000313" key="12">
    <source>
        <dbReference type="EMBL" id="KAH0624610.1"/>
    </source>
</evidence>
<dbReference type="Pfam" id="PF08100">
    <property type="entry name" value="Dimerisation"/>
    <property type="match status" value="1"/>
</dbReference>